<comment type="caution">
    <text evidence="2">The sequence shown here is derived from an EMBL/GenBank/DDBJ whole genome shotgun (WGS) entry which is preliminary data.</text>
</comment>
<proteinExistence type="predicted"/>
<evidence type="ECO:0000313" key="3">
    <source>
        <dbReference type="Proteomes" id="UP001464923"/>
    </source>
</evidence>
<gene>
    <name evidence="2" type="ORF">WHI96_12250</name>
</gene>
<evidence type="ECO:0000256" key="1">
    <source>
        <dbReference type="SAM" id="MobiDB-lite"/>
    </source>
</evidence>
<protein>
    <submittedName>
        <fullName evidence="2">Uncharacterized protein</fullName>
    </submittedName>
</protein>
<accession>A0ABV1JUH9</accession>
<organism evidence="2 3">
    <name type="scientific">Pseudonocardia tropica</name>
    <dbReference type="NCBI Taxonomy" id="681289"/>
    <lineage>
        <taxon>Bacteria</taxon>
        <taxon>Bacillati</taxon>
        <taxon>Actinomycetota</taxon>
        <taxon>Actinomycetes</taxon>
        <taxon>Pseudonocardiales</taxon>
        <taxon>Pseudonocardiaceae</taxon>
        <taxon>Pseudonocardia</taxon>
    </lineage>
</organism>
<dbReference type="EMBL" id="JBEDNP010000006">
    <property type="protein sequence ID" value="MEQ3539598.1"/>
    <property type="molecule type" value="Genomic_DNA"/>
</dbReference>
<keyword evidence="3" id="KW-1185">Reference proteome</keyword>
<sequence>MHPSPATVRPGPHPPRDALARPVPVGVTPAEVPTGHVPTRTGAARRTFAEYPDTAAANA</sequence>
<dbReference type="RefSeq" id="WP_345649094.1">
    <property type="nucleotide sequence ID" value="NZ_BAABLY010000059.1"/>
</dbReference>
<dbReference type="Proteomes" id="UP001464923">
    <property type="component" value="Unassembled WGS sequence"/>
</dbReference>
<feature type="region of interest" description="Disordered" evidence="1">
    <location>
        <begin position="1"/>
        <end position="59"/>
    </location>
</feature>
<reference evidence="2 3" key="1">
    <citation type="submission" date="2024-03" db="EMBL/GenBank/DDBJ databases">
        <title>Draft genome sequence of Pseudonocardia tropica JCM 19149.</title>
        <authorList>
            <person name="Butdee W."/>
            <person name="Duangmal K."/>
        </authorList>
    </citation>
    <scope>NUCLEOTIDE SEQUENCE [LARGE SCALE GENOMIC DNA]</scope>
    <source>
        <strain evidence="2 3">JCM 19149</strain>
    </source>
</reference>
<name>A0ABV1JUH9_9PSEU</name>
<evidence type="ECO:0000313" key="2">
    <source>
        <dbReference type="EMBL" id="MEQ3539598.1"/>
    </source>
</evidence>